<feature type="region of interest" description="Disordered" evidence="2">
    <location>
        <begin position="1"/>
        <end position="44"/>
    </location>
</feature>
<dbReference type="InterPro" id="IPR036629">
    <property type="entry name" value="YjbJ_sf"/>
</dbReference>
<evidence type="ECO:0000259" key="3">
    <source>
        <dbReference type="Pfam" id="PF05532"/>
    </source>
</evidence>
<dbReference type="PANTHER" id="PTHR40460">
    <property type="entry name" value="CHROMOSOME 1, WHOLE GENOME SHOTGUN SEQUENCE"/>
    <property type="match status" value="1"/>
</dbReference>
<dbReference type="AlphaFoldDB" id="A0A8H7VB33"/>
<keyword evidence="5" id="KW-1185">Reference proteome</keyword>
<dbReference type="Pfam" id="PF05532">
    <property type="entry name" value="CsbD"/>
    <property type="match status" value="1"/>
</dbReference>
<dbReference type="EMBL" id="JAEPRB010000375">
    <property type="protein sequence ID" value="KAG2216666.1"/>
    <property type="molecule type" value="Genomic_DNA"/>
</dbReference>
<dbReference type="OrthoDB" id="9999611at2759"/>
<sequence length="77" mass="8101">MENQANKASAKVDQATGNVKDNVGGAVGNDEMQARGKAQHAEGEVEEMTANVEHFFKGIKDKTEGALKGLVNSITGK</sequence>
<protein>
    <recommendedName>
        <fullName evidence="3">CsbD-like domain-containing protein</fullName>
    </recommendedName>
</protein>
<dbReference type="Proteomes" id="UP000646827">
    <property type="component" value="Unassembled WGS sequence"/>
</dbReference>
<evidence type="ECO:0000256" key="2">
    <source>
        <dbReference type="SAM" id="MobiDB-lite"/>
    </source>
</evidence>
<evidence type="ECO:0000313" key="5">
    <source>
        <dbReference type="Proteomes" id="UP000646827"/>
    </source>
</evidence>
<dbReference type="InterPro" id="IPR008462">
    <property type="entry name" value="CsbD"/>
</dbReference>
<name>A0A8H7VB33_9FUNG</name>
<reference evidence="4 5" key="1">
    <citation type="submission" date="2020-12" db="EMBL/GenBank/DDBJ databases">
        <title>Metabolic potential, ecology and presence of endohyphal bacteria is reflected in genomic diversity of Mucoromycotina.</title>
        <authorList>
            <person name="Muszewska A."/>
            <person name="Okrasinska A."/>
            <person name="Steczkiewicz K."/>
            <person name="Drgas O."/>
            <person name="Orlowska M."/>
            <person name="Perlinska-Lenart U."/>
            <person name="Aleksandrzak-Piekarczyk T."/>
            <person name="Szatraj K."/>
            <person name="Zielenkiewicz U."/>
            <person name="Pilsyk S."/>
            <person name="Malc E."/>
            <person name="Mieczkowski P."/>
            <person name="Kruszewska J.S."/>
            <person name="Biernat P."/>
            <person name="Pawlowska J."/>
        </authorList>
    </citation>
    <scope>NUCLEOTIDE SEQUENCE [LARGE SCALE GENOMIC DNA]</scope>
    <source>
        <strain evidence="4 5">CBS 142.35</strain>
    </source>
</reference>
<evidence type="ECO:0000256" key="1">
    <source>
        <dbReference type="ARBA" id="ARBA00009129"/>
    </source>
</evidence>
<gene>
    <name evidence="4" type="ORF">INT45_006200</name>
</gene>
<organism evidence="4 5">
    <name type="scientific">Circinella minor</name>
    <dbReference type="NCBI Taxonomy" id="1195481"/>
    <lineage>
        <taxon>Eukaryota</taxon>
        <taxon>Fungi</taxon>
        <taxon>Fungi incertae sedis</taxon>
        <taxon>Mucoromycota</taxon>
        <taxon>Mucoromycotina</taxon>
        <taxon>Mucoromycetes</taxon>
        <taxon>Mucorales</taxon>
        <taxon>Lichtheimiaceae</taxon>
        <taxon>Circinella</taxon>
    </lineage>
</organism>
<dbReference type="PANTHER" id="PTHR40460:SF1">
    <property type="entry name" value="CSBD-LIKE DOMAIN-CONTAINING PROTEIN"/>
    <property type="match status" value="1"/>
</dbReference>
<comment type="caution">
    <text evidence="4">The sequence shown here is derived from an EMBL/GenBank/DDBJ whole genome shotgun (WGS) entry which is preliminary data.</text>
</comment>
<evidence type="ECO:0000313" key="4">
    <source>
        <dbReference type="EMBL" id="KAG2216666.1"/>
    </source>
</evidence>
<proteinExistence type="inferred from homology"/>
<accession>A0A8H7VB33</accession>
<dbReference type="SUPFAM" id="SSF69047">
    <property type="entry name" value="Hypothetical protein YjbJ"/>
    <property type="match status" value="1"/>
</dbReference>
<feature type="domain" description="CsbD-like" evidence="3">
    <location>
        <begin position="6"/>
        <end position="54"/>
    </location>
</feature>
<comment type="similarity">
    <text evidence="1">Belongs to the UPF0337 (CsbD) family.</text>
</comment>